<dbReference type="InterPro" id="IPR006598">
    <property type="entry name" value="CAP10"/>
</dbReference>
<reference evidence="2" key="1">
    <citation type="submission" date="2013-07" db="EMBL/GenBank/DDBJ databases">
        <title>The genome of Eucalyptus grandis.</title>
        <authorList>
            <person name="Schmutz J."/>
            <person name="Hayes R."/>
            <person name="Myburg A."/>
            <person name="Tuskan G."/>
            <person name="Grattapaglia D."/>
            <person name="Rokhsar D.S."/>
        </authorList>
    </citation>
    <scope>NUCLEOTIDE SEQUENCE</scope>
    <source>
        <tissue evidence="2">Leaf extractions</tissue>
    </source>
</reference>
<evidence type="ECO:0000259" key="1">
    <source>
        <dbReference type="SMART" id="SM00672"/>
    </source>
</evidence>
<proteinExistence type="predicted"/>
<protein>
    <recommendedName>
        <fullName evidence="1">Glycosyl transferase CAP10 domain-containing protein</fullName>
    </recommendedName>
</protein>
<dbReference type="InterPro" id="IPR051091">
    <property type="entry name" value="O-Glucosyltr/Glycosyltrsf_90"/>
</dbReference>
<dbReference type="AlphaFoldDB" id="A0A059CGP7"/>
<accession>A0A059CGP7</accession>
<dbReference type="Gramene" id="KCW77552">
    <property type="protein sequence ID" value="KCW77552"/>
    <property type="gene ID" value="EUGRSUZ_D01868"/>
</dbReference>
<feature type="domain" description="Glycosyl transferase CAP10" evidence="1">
    <location>
        <begin position="50"/>
        <end position="262"/>
    </location>
</feature>
<organism evidence="2">
    <name type="scientific">Eucalyptus grandis</name>
    <name type="common">Flooded gum</name>
    <dbReference type="NCBI Taxonomy" id="71139"/>
    <lineage>
        <taxon>Eukaryota</taxon>
        <taxon>Viridiplantae</taxon>
        <taxon>Streptophyta</taxon>
        <taxon>Embryophyta</taxon>
        <taxon>Tracheophyta</taxon>
        <taxon>Spermatophyta</taxon>
        <taxon>Magnoliopsida</taxon>
        <taxon>eudicotyledons</taxon>
        <taxon>Gunneridae</taxon>
        <taxon>Pentapetalae</taxon>
        <taxon>rosids</taxon>
        <taxon>malvids</taxon>
        <taxon>Myrtales</taxon>
        <taxon>Myrtaceae</taxon>
        <taxon>Myrtoideae</taxon>
        <taxon>Eucalypteae</taxon>
        <taxon>Eucalyptus</taxon>
    </lineage>
</organism>
<dbReference type="SMART" id="SM00672">
    <property type="entry name" value="CAP10"/>
    <property type="match status" value="1"/>
</dbReference>
<gene>
    <name evidence="2" type="ORF">EUGRSUZ_D01868</name>
</gene>
<dbReference type="PANTHER" id="PTHR12203">
    <property type="entry name" value="KDEL LYS-ASP-GLU-LEU CONTAINING - RELATED"/>
    <property type="match status" value="1"/>
</dbReference>
<evidence type="ECO:0000313" key="2">
    <source>
        <dbReference type="EMBL" id="KCW77552.1"/>
    </source>
</evidence>
<dbReference type="PANTHER" id="PTHR12203:SF80">
    <property type="entry name" value="GLYCOSYLTRANSFERASE"/>
    <property type="match status" value="1"/>
</dbReference>
<name>A0A059CGP7_EUCGR</name>
<dbReference type="EMBL" id="KK198756">
    <property type="protein sequence ID" value="KCW77552.1"/>
    <property type="molecule type" value="Genomic_DNA"/>
</dbReference>
<sequence length="344" mass="40393">MVERAKRTAHFRLVIIKGKAYVEKYRKSIQTRDKFTIWGILQLLRRYPGRIPDLELMFDCNDRPVIQSRHYRGQNGTSPPPLFRYCGDRWTMDIVFPDWSFWGWAEINIMPWERVQMELKQGNERKKWIEREPHAYWKGNPFVAETRRDLLKCNVSETQDWNARLFIQDWILESQQGFKNSDLASQCTHRSLNPLQHYWPIRTEDKCRSLKFAVDWGNSHKQKAQEIGKASSDFIQEQVKMSNVYDYMLHLMNEYAKLLRFEPEVPEGAVEVCSELVACPAGGTEREFMVESLTMSPSATGPCTMPPPYEPKSVDAMWRKSASAIGRVERWENEFGRKSPNRSA</sequence>
<dbReference type="Pfam" id="PF05686">
    <property type="entry name" value="Glyco_transf_90"/>
    <property type="match status" value="1"/>
</dbReference>